<protein>
    <submittedName>
        <fullName evidence="1">Uncharacterized protein</fullName>
    </submittedName>
</protein>
<comment type="caution">
    <text evidence="1">The sequence shown here is derived from an EMBL/GenBank/DDBJ whole genome shotgun (WGS) entry which is preliminary data.</text>
</comment>
<sequence>MLRETRHLPDFPLRAKELSLKALGQSNEVKKSSDCNTLLKNEKEVTVSLQFCLVTLSRLSRRFATCPRHRIPVINGGVNEFSHQLANINTIFTQKQAWCVSPGGSPASLRKCAWSGGSSVTITSIAWTTVMNGTAVSSPVRRRE</sequence>
<dbReference type="Proteomes" id="UP000324222">
    <property type="component" value="Unassembled WGS sequence"/>
</dbReference>
<evidence type="ECO:0000313" key="1">
    <source>
        <dbReference type="EMBL" id="MPD06327.1"/>
    </source>
</evidence>
<name>A0A5B7KHR5_PORTR</name>
<reference evidence="1 2" key="1">
    <citation type="submission" date="2019-05" db="EMBL/GenBank/DDBJ databases">
        <title>Another draft genome of Portunus trituberculatus and its Hox gene families provides insights of decapod evolution.</title>
        <authorList>
            <person name="Jeong J.-H."/>
            <person name="Song I."/>
            <person name="Kim S."/>
            <person name="Choi T."/>
            <person name="Kim D."/>
            <person name="Ryu S."/>
            <person name="Kim W."/>
        </authorList>
    </citation>
    <scope>NUCLEOTIDE SEQUENCE [LARGE SCALE GENOMIC DNA]</scope>
    <source>
        <tissue evidence="1">Muscle</tissue>
    </source>
</reference>
<accession>A0A5B7KHR5</accession>
<gene>
    <name evidence="1" type="ORF">E2C01_102133</name>
</gene>
<dbReference type="EMBL" id="VSRR010150575">
    <property type="protein sequence ID" value="MPD06327.1"/>
    <property type="molecule type" value="Genomic_DNA"/>
</dbReference>
<dbReference type="AlphaFoldDB" id="A0A5B7KHR5"/>
<organism evidence="1 2">
    <name type="scientific">Portunus trituberculatus</name>
    <name type="common">Swimming crab</name>
    <name type="synonym">Neptunus trituberculatus</name>
    <dbReference type="NCBI Taxonomy" id="210409"/>
    <lineage>
        <taxon>Eukaryota</taxon>
        <taxon>Metazoa</taxon>
        <taxon>Ecdysozoa</taxon>
        <taxon>Arthropoda</taxon>
        <taxon>Crustacea</taxon>
        <taxon>Multicrustacea</taxon>
        <taxon>Malacostraca</taxon>
        <taxon>Eumalacostraca</taxon>
        <taxon>Eucarida</taxon>
        <taxon>Decapoda</taxon>
        <taxon>Pleocyemata</taxon>
        <taxon>Brachyura</taxon>
        <taxon>Eubrachyura</taxon>
        <taxon>Portunoidea</taxon>
        <taxon>Portunidae</taxon>
        <taxon>Portuninae</taxon>
        <taxon>Portunus</taxon>
    </lineage>
</organism>
<evidence type="ECO:0000313" key="2">
    <source>
        <dbReference type="Proteomes" id="UP000324222"/>
    </source>
</evidence>
<keyword evidence="2" id="KW-1185">Reference proteome</keyword>
<proteinExistence type="predicted"/>